<sequence length="540" mass="56246">MAAGIAPRSIVIDDTDPSIQYSDVGWFTADVSKLNALGNYGQVYNSTSHGTTTTGSTFTFPFNGTSITVMGTIDISTDAATNATDPAWNCYVDEIPIKNPNPTFQYPENNWPLCQLDQVASGSHELKVQVTTKGTAFYLDKLVYTPLPSVSEPQAVVQYMNTDPSVSFGSGWRIWGAQNVTQTKGAQVALNFHGTSASLYGYVPTELSHNASSATYTIDGGPVVPFALKGLGASSATAYNTLFFTTATLTSAVHNLVVTHQGDGSVTPLVVGSFLVTNTSTPSPSSSSPDPSVSPDLSNTPISKSKSTPVGGIVGGVVGCLAVLALVAGLVFFCRRRRRRTEEQVRRTSANPFTDMAAASTAPVLVSGAAGGPYSYSAVSSQGYASPRVDTPGLSMGTGSSMTPATAGHSYSTPPPQTDMGSSFGVPHVHGPSSSYSGSHNPSAGGSHNASTSYSGSTNDLVGGRVQDSAPVAPPRSDTGRSVGKYEREMMATAAYTNLTPLRANHGGPVVVQRHQDSGVRLKTHAEPEFMELPPGYSAD</sequence>
<dbReference type="InterPro" id="IPR051694">
    <property type="entry name" value="Immunoregulatory_rcpt-like"/>
</dbReference>
<evidence type="ECO:0000256" key="6">
    <source>
        <dbReference type="SAM" id="Phobius"/>
    </source>
</evidence>
<feature type="compositionally biased region" description="Low complexity" evidence="5">
    <location>
        <begin position="280"/>
        <end position="299"/>
    </location>
</feature>
<dbReference type="Proteomes" id="UP001221142">
    <property type="component" value="Unassembled WGS sequence"/>
</dbReference>
<keyword evidence="3 6" id="KW-1133">Transmembrane helix</keyword>
<feature type="region of interest" description="Disordered" evidence="5">
    <location>
        <begin position="377"/>
        <end position="484"/>
    </location>
</feature>
<evidence type="ECO:0000256" key="5">
    <source>
        <dbReference type="SAM" id="MobiDB-lite"/>
    </source>
</evidence>
<feature type="transmembrane region" description="Helical" evidence="6">
    <location>
        <begin position="310"/>
        <end position="334"/>
    </location>
</feature>
<organism evidence="7 8">
    <name type="scientific">Roridomyces roridus</name>
    <dbReference type="NCBI Taxonomy" id="1738132"/>
    <lineage>
        <taxon>Eukaryota</taxon>
        <taxon>Fungi</taxon>
        <taxon>Dikarya</taxon>
        <taxon>Basidiomycota</taxon>
        <taxon>Agaricomycotina</taxon>
        <taxon>Agaricomycetes</taxon>
        <taxon>Agaricomycetidae</taxon>
        <taxon>Agaricales</taxon>
        <taxon>Marasmiineae</taxon>
        <taxon>Mycenaceae</taxon>
        <taxon>Roridomyces</taxon>
    </lineage>
</organism>
<feature type="compositionally biased region" description="Polar residues" evidence="5">
    <location>
        <begin position="397"/>
        <end position="412"/>
    </location>
</feature>
<feature type="compositionally biased region" description="Low complexity" evidence="5">
    <location>
        <begin position="427"/>
        <end position="445"/>
    </location>
</feature>
<evidence type="ECO:0000313" key="7">
    <source>
        <dbReference type="EMBL" id="KAJ7628720.1"/>
    </source>
</evidence>
<evidence type="ECO:0000256" key="2">
    <source>
        <dbReference type="ARBA" id="ARBA00022692"/>
    </source>
</evidence>
<feature type="region of interest" description="Disordered" evidence="5">
    <location>
        <begin position="280"/>
        <end position="305"/>
    </location>
</feature>
<evidence type="ECO:0000256" key="1">
    <source>
        <dbReference type="ARBA" id="ARBA00004167"/>
    </source>
</evidence>
<keyword evidence="4 6" id="KW-0472">Membrane</keyword>
<proteinExistence type="predicted"/>
<dbReference type="PANTHER" id="PTHR15549">
    <property type="entry name" value="PAIRED IMMUNOGLOBULIN-LIKE TYPE 2 RECEPTOR"/>
    <property type="match status" value="1"/>
</dbReference>
<accession>A0AAD7BRQ9</accession>
<keyword evidence="2 6" id="KW-0812">Transmembrane</keyword>
<evidence type="ECO:0000256" key="3">
    <source>
        <dbReference type="ARBA" id="ARBA00022989"/>
    </source>
</evidence>
<dbReference type="GO" id="GO:0016020">
    <property type="term" value="C:membrane"/>
    <property type="evidence" value="ECO:0007669"/>
    <property type="project" value="UniProtKB-SubCell"/>
</dbReference>
<reference evidence="7" key="1">
    <citation type="submission" date="2023-03" db="EMBL/GenBank/DDBJ databases">
        <title>Massive genome expansion in bonnet fungi (Mycena s.s.) driven by repeated elements and novel gene families across ecological guilds.</title>
        <authorList>
            <consortium name="Lawrence Berkeley National Laboratory"/>
            <person name="Harder C.B."/>
            <person name="Miyauchi S."/>
            <person name="Viragh M."/>
            <person name="Kuo A."/>
            <person name="Thoen E."/>
            <person name="Andreopoulos B."/>
            <person name="Lu D."/>
            <person name="Skrede I."/>
            <person name="Drula E."/>
            <person name="Henrissat B."/>
            <person name="Morin E."/>
            <person name="Kohler A."/>
            <person name="Barry K."/>
            <person name="LaButti K."/>
            <person name="Morin E."/>
            <person name="Salamov A."/>
            <person name="Lipzen A."/>
            <person name="Mereny Z."/>
            <person name="Hegedus B."/>
            <person name="Baldrian P."/>
            <person name="Stursova M."/>
            <person name="Weitz H."/>
            <person name="Taylor A."/>
            <person name="Grigoriev I.V."/>
            <person name="Nagy L.G."/>
            <person name="Martin F."/>
            <person name="Kauserud H."/>
        </authorList>
    </citation>
    <scope>NUCLEOTIDE SEQUENCE</scope>
    <source>
        <strain evidence="7">9284</strain>
    </source>
</reference>
<evidence type="ECO:0008006" key="9">
    <source>
        <dbReference type="Google" id="ProtNLM"/>
    </source>
</evidence>
<dbReference type="EMBL" id="JARKIF010000010">
    <property type="protein sequence ID" value="KAJ7628720.1"/>
    <property type="molecule type" value="Genomic_DNA"/>
</dbReference>
<dbReference type="GO" id="GO:0071944">
    <property type="term" value="C:cell periphery"/>
    <property type="evidence" value="ECO:0007669"/>
    <property type="project" value="UniProtKB-ARBA"/>
</dbReference>
<dbReference type="PANTHER" id="PTHR15549:SF26">
    <property type="entry name" value="AXIAL BUDDING PATTERN PROTEIN 2-RELATED"/>
    <property type="match status" value="1"/>
</dbReference>
<name>A0AAD7BRQ9_9AGAR</name>
<keyword evidence="8" id="KW-1185">Reference proteome</keyword>
<gene>
    <name evidence="7" type="ORF">FB45DRAFT_919096</name>
</gene>
<comment type="caution">
    <text evidence="7">The sequence shown here is derived from an EMBL/GenBank/DDBJ whole genome shotgun (WGS) entry which is preliminary data.</text>
</comment>
<comment type="subcellular location">
    <subcellularLocation>
        <location evidence="1">Membrane</location>
        <topology evidence="1">Single-pass membrane protein</topology>
    </subcellularLocation>
</comment>
<protein>
    <recommendedName>
        <fullName evidence="9">Transmembrane protein</fullName>
    </recommendedName>
</protein>
<feature type="compositionally biased region" description="Polar residues" evidence="5">
    <location>
        <begin position="446"/>
        <end position="460"/>
    </location>
</feature>
<evidence type="ECO:0000313" key="8">
    <source>
        <dbReference type="Proteomes" id="UP001221142"/>
    </source>
</evidence>
<dbReference type="Gene3D" id="2.60.120.260">
    <property type="entry name" value="Galactose-binding domain-like"/>
    <property type="match status" value="2"/>
</dbReference>
<evidence type="ECO:0000256" key="4">
    <source>
        <dbReference type="ARBA" id="ARBA00023136"/>
    </source>
</evidence>
<dbReference type="AlphaFoldDB" id="A0AAD7BRQ9"/>